<name>A0A6N6JD04_9RHOB</name>
<evidence type="ECO:0000313" key="2">
    <source>
        <dbReference type="Proteomes" id="UP000436822"/>
    </source>
</evidence>
<dbReference type="Proteomes" id="UP000436822">
    <property type="component" value="Unassembled WGS sequence"/>
</dbReference>
<keyword evidence="2" id="KW-1185">Reference proteome</keyword>
<dbReference type="AlphaFoldDB" id="A0A6N6JD04"/>
<dbReference type="EMBL" id="BLJE01000001">
    <property type="protein sequence ID" value="GFE63198.1"/>
    <property type="molecule type" value="Genomic_DNA"/>
</dbReference>
<gene>
    <name evidence="1" type="ORF">KIN_02720</name>
</gene>
<reference evidence="1 2" key="1">
    <citation type="submission" date="2019-12" db="EMBL/GenBank/DDBJ databases">
        <title>Litoreibacter badius sp. nov., a novel bacteriochlorophyll a-containing bacterium in the genus Litoreibacter.</title>
        <authorList>
            <person name="Kanamuro M."/>
            <person name="Takabe Y."/>
            <person name="Mori K."/>
            <person name="Takaichi S."/>
            <person name="Hanada S."/>
        </authorList>
    </citation>
    <scope>NUCLEOTIDE SEQUENCE [LARGE SCALE GENOMIC DNA]</scope>
    <source>
        <strain evidence="1 2">K6</strain>
    </source>
</reference>
<sequence>MQNQDHQLEALRKSTDAPQTFMMDTPMGNEHPLLPIPFIVMLAERRLEGKGLSLIGGTASGLVDPSMDGKQELATLIFSFDGFRIVLSAVVNIRLNDNKSLGLVELEFADPVGPQLPQLRYIINAFIAGDIVGLGPLLSVPSVEKKKSGGRAKSLSFTDRLGQVVRKAGVAALVLGLLGAVALTVQNRVLTLDEIRPAVVTIEGEALRSPTAGQISFINAQAEEGDVAFAILSNSGAQLSVMMPCNCDITNVAFREGSTLLAGEEVMTLVEPGAGVHVDAVMSYEGINAALKGSEIEMVFADGRVVSATISPTSFSDIMMVRPSEWTPLTLVPEDSVAEADIGQMTRVRLRQPMPVIGGLLAWFGDGASLQAQAEAAAE</sequence>
<protein>
    <recommendedName>
        <fullName evidence="3">Pilus assembly protein PilZ</fullName>
    </recommendedName>
</protein>
<organism evidence="1 2">
    <name type="scientific">Litoreibacter roseus</name>
    <dbReference type="NCBI Taxonomy" id="2601869"/>
    <lineage>
        <taxon>Bacteria</taxon>
        <taxon>Pseudomonadati</taxon>
        <taxon>Pseudomonadota</taxon>
        <taxon>Alphaproteobacteria</taxon>
        <taxon>Rhodobacterales</taxon>
        <taxon>Roseobacteraceae</taxon>
        <taxon>Litoreibacter</taxon>
    </lineage>
</organism>
<comment type="caution">
    <text evidence="1">The sequence shown here is derived from an EMBL/GenBank/DDBJ whole genome shotgun (WGS) entry which is preliminary data.</text>
</comment>
<evidence type="ECO:0000313" key="1">
    <source>
        <dbReference type="EMBL" id="GFE63198.1"/>
    </source>
</evidence>
<accession>A0A6N6JD04</accession>
<proteinExistence type="predicted"/>
<dbReference type="RefSeq" id="WP_159804158.1">
    <property type="nucleotide sequence ID" value="NZ_BLJE01000001.1"/>
</dbReference>
<evidence type="ECO:0008006" key="3">
    <source>
        <dbReference type="Google" id="ProtNLM"/>
    </source>
</evidence>
<dbReference type="OrthoDB" id="8394711at2"/>